<dbReference type="InterPro" id="IPR023246">
    <property type="entry name" value="AUTS2"/>
</dbReference>
<feature type="compositionally biased region" description="Low complexity" evidence="2">
    <location>
        <begin position="425"/>
        <end position="435"/>
    </location>
</feature>
<feature type="compositionally biased region" description="Pro residues" evidence="2">
    <location>
        <begin position="264"/>
        <end position="275"/>
    </location>
</feature>
<evidence type="ECO:0000256" key="1">
    <source>
        <dbReference type="ARBA" id="ARBA00022553"/>
    </source>
</evidence>
<evidence type="ECO:0000313" key="4">
    <source>
        <dbReference type="Proteomes" id="UP000694725"/>
    </source>
</evidence>
<feature type="compositionally biased region" description="Low complexity" evidence="2">
    <location>
        <begin position="398"/>
        <end position="414"/>
    </location>
</feature>
<feature type="region of interest" description="Disordered" evidence="2">
    <location>
        <begin position="1"/>
        <end position="80"/>
    </location>
</feature>
<organism evidence="3 4">
    <name type="scientific">Sus scrofa</name>
    <name type="common">Pig</name>
    <dbReference type="NCBI Taxonomy" id="9823"/>
    <lineage>
        <taxon>Eukaryota</taxon>
        <taxon>Metazoa</taxon>
        <taxon>Chordata</taxon>
        <taxon>Craniata</taxon>
        <taxon>Vertebrata</taxon>
        <taxon>Euteleostomi</taxon>
        <taxon>Mammalia</taxon>
        <taxon>Eutheria</taxon>
        <taxon>Laurasiatheria</taxon>
        <taxon>Artiodactyla</taxon>
        <taxon>Suina</taxon>
        <taxon>Suidae</taxon>
        <taxon>Sus</taxon>
    </lineage>
</organism>
<evidence type="ECO:0000256" key="2">
    <source>
        <dbReference type="SAM" id="MobiDB-lite"/>
    </source>
</evidence>
<feature type="compositionally biased region" description="Low complexity" evidence="2">
    <location>
        <begin position="330"/>
        <end position="351"/>
    </location>
</feature>
<dbReference type="PANTHER" id="PTHR14429">
    <property type="entry name" value="FIBROSIN FAMILY MEMBER"/>
    <property type="match status" value="1"/>
</dbReference>
<feature type="region of interest" description="Disordered" evidence="2">
    <location>
        <begin position="95"/>
        <end position="510"/>
    </location>
</feature>
<feature type="compositionally biased region" description="Low complexity" evidence="2">
    <location>
        <begin position="464"/>
        <end position="487"/>
    </location>
</feature>
<dbReference type="AlphaFoldDB" id="A0A8D2BZS1"/>
<dbReference type="PANTHER" id="PTHR14429:SF20">
    <property type="entry name" value="FIBROSIN-1-LIKE PROTEIN"/>
    <property type="match status" value="1"/>
</dbReference>
<feature type="compositionally biased region" description="Basic and acidic residues" evidence="2">
    <location>
        <begin position="95"/>
        <end position="119"/>
    </location>
</feature>
<feature type="compositionally biased region" description="Pro residues" evidence="2">
    <location>
        <begin position="297"/>
        <end position="321"/>
    </location>
</feature>
<dbReference type="Ensembl" id="ENSSSCT00065016619.1">
    <property type="protein sequence ID" value="ENSSSCP00065006805.1"/>
    <property type="gene ID" value="ENSSSCG00065012473.1"/>
</dbReference>
<feature type="compositionally biased region" description="Basic residues" evidence="2">
    <location>
        <begin position="1"/>
        <end position="12"/>
    </location>
</feature>
<reference evidence="3" key="1">
    <citation type="submission" date="2025-08" db="UniProtKB">
        <authorList>
            <consortium name="Ensembl"/>
        </authorList>
    </citation>
    <scope>IDENTIFICATION</scope>
</reference>
<evidence type="ECO:0008006" key="5">
    <source>
        <dbReference type="Google" id="ProtNLM"/>
    </source>
</evidence>
<feature type="compositionally biased region" description="Low complexity" evidence="2">
    <location>
        <begin position="445"/>
        <end position="457"/>
    </location>
</feature>
<protein>
    <recommendedName>
        <fullName evidence="5">Fibrosin-1-like protein</fullName>
    </recommendedName>
</protein>
<proteinExistence type="predicted"/>
<name>A0A8D2BZS1_PIG</name>
<keyword evidence="1" id="KW-0597">Phosphoprotein</keyword>
<feature type="compositionally biased region" description="Basic and acidic residues" evidence="2">
    <location>
        <begin position="13"/>
        <end position="29"/>
    </location>
</feature>
<feature type="compositionally biased region" description="Low complexity" evidence="2">
    <location>
        <begin position="276"/>
        <end position="296"/>
    </location>
</feature>
<accession>A0A8D2BZS1</accession>
<sequence>MEAKVRQSRRSRAQRDRGRRREAAREARDQSASSGDEPEPGPGKENTGLPRAPPPRAAAARPPRRRRRESSSQEEEVIDGFAIASFSTLEALEKDMALKPHERKEKWERRLVKKPRESENCPTAEPSENGRPLEAGSSEQDLEPTCDRGKKKVPLQPTKQMKVAVSRGGDHNSDGDSFREASSSRRSSSRDQLSDSSAQAVSGRGYSCDSESDGDDKASVGSEKLFAPAADKGPTLGEKSEAKAGVAPKVSGLERSRELSTEPPFLPPVRSPVPALPSGAPASPLVKKEAPALPRLAPQPPPAPPQPRAPLPTHVPLPPGAFPGHGHGHGPAAHNGLHSLRWARGGAWPRGAGRGRGARPGTEPPSLQQEQQRQQRRQPGAREARVPVASRAGPPPLYLTLGAPLAGPAPAPRGGHVRRAPDTAPAPGAAGQQPGHPRTPRRSRAAQARAERAFSGPERPPGPGSSAAGGVPPAPTHTPAHTPAPTHIRPLPCRATPDAAPAARRTPAGA</sequence>
<dbReference type="Proteomes" id="UP000694725">
    <property type="component" value="Unplaced"/>
</dbReference>
<feature type="compositionally biased region" description="Basic and acidic residues" evidence="2">
    <location>
        <begin position="168"/>
        <end position="193"/>
    </location>
</feature>
<evidence type="ECO:0000313" key="3">
    <source>
        <dbReference type="Ensembl" id="ENSSSCP00065006805.1"/>
    </source>
</evidence>
<feature type="compositionally biased region" description="Low complexity" evidence="2">
    <location>
        <begin position="494"/>
        <end position="510"/>
    </location>
</feature>